<gene>
    <name evidence="4" type="ORF">CIHG_02115</name>
</gene>
<dbReference type="Gene3D" id="3.30.900.10">
    <property type="entry name" value="HORMA domain"/>
    <property type="match status" value="1"/>
</dbReference>
<dbReference type="eggNOG" id="KOG3186">
    <property type="taxonomic scope" value="Eukaryota"/>
</dbReference>
<dbReference type="PANTHER" id="PTHR11842:SF10">
    <property type="entry name" value="MITOTIC SPINDLE ASSEMBLY CHECKPOINT PROTEIN MAD2B"/>
    <property type="match status" value="1"/>
</dbReference>
<dbReference type="EMBL" id="DS016985">
    <property type="protein sequence ID" value="KMU84329.1"/>
    <property type="molecule type" value="Genomic_DNA"/>
</dbReference>
<dbReference type="InterPro" id="IPR003511">
    <property type="entry name" value="HORMA_dom"/>
</dbReference>
<feature type="compositionally biased region" description="Polar residues" evidence="2">
    <location>
        <begin position="284"/>
        <end position="294"/>
    </location>
</feature>
<dbReference type="VEuPathDB" id="FungiDB:CIHG_02115"/>
<reference evidence="5" key="1">
    <citation type="journal article" date="2010" name="Genome Res.">
        <title>Population genomic sequencing of Coccidioides fungi reveals recent hybridization and transposon control.</title>
        <authorList>
            <person name="Neafsey D.E."/>
            <person name="Barker B.M."/>
            <person name="Sharpton T.J."/>
            <person name="Stajich J.E."/>
            <person name="Park D.J."/>
            <person name="Whiston E."/>
            <person name="Hung C.-Y."/>
            <person name="McMahan C."/>
            <person name="White J."/>
            <person name="Sykes S."/>
            <person name="Heiman D."/>
            <person name="Young S."/>
            <person name="Zeng Q."/>
            <person name="Abouelleil A."/>
            <person name="Aftuck L."/>
            <person name="Bessette D."/>
            <person name="Brown A."/>
            <person name="FitzGerald M."/>
            <person name="Lui A."/>
            <person name="Macdonald J.P."/>
            <person name="Priest M."/>
            <person name="Orbach M.J."/>
            <person name="Galgiani J.N."/>
            <person name="Kirkland T.N."/>
            <person name="Cole G.T."/>
            <person name="Birren B.W."/>
            <person name="Henn M.R."/>
            <person name="Taylor J.W."/>
            <person name="Rounsley S.D."/>
        </authorList>
    </citation>
    <scope>NUCLEOTIDE SEQUENCE [LARGE SCALE GENOMIC DNA]</scope>
    <source>
        <strain evidence="5">H538.4</strain>
    </source>
</reference>
<evidence type="ECO:0000313" key="5">
    <source>
        <dbReference type="Proteomes" id="UP000054563"/>
    </source>
</evidence>
<evidence type="ECO:0000313" key="4">
    <source>
        <dbReference type="EMBL" id="KMU84329.1"/>
    </source>
</evidence>
<protein>
    <submittedName>
        <fullName evidence="4">RevA</fullName>
    </submittedName>
</protein>
<dbReference type="AlphaFoldDB" id="A0A0J8RK71"/>
<feature type="compositionally biased region" description="Low complexity" evidence="2">
    <location>
        <begin position="1"/>
        <end position="36"/>
    </location>
</feature>
<feature type="compositionally biased region" description="Pro residues" evidence="2">
    <location>
        <begin position="37"/>
        <end position="49"/>
    </location>
</feature>
<feature type="region of interest" description="Disordered" evidence="2">
    <location>
        <begin position="1"/>
        <end position="56"/>
    </location>
</feature>
<sequence length="356" mass="38522">MMAHRAAHPAAATDTPSPATDATHFPTTAAPAANPGSGPPAKPLLPPSSPTTTENRVPDTYARLASSFSSFLAVSMHQILFLRSVYPPATFLPVRQYNHPVKQSRHPGVCSWINDACSFVEAALIKSSISAASFVIVSERTNRPLERYTFDFSQIPQVSSTDIHTPFASAVAAKTGNIEKFEILQQSANAAQSIPKSVPSTATVDTEAQFRGVLARLASACARLTPLPQHEEYRPALFVILRPNAEPPAGITAEEQWWIPTEPNGLSTVPTESVNGDFPERKSFGNSNSKGLNENNKRPCPISPKTPSNGTPNNCKRSRAPQTVPVRRVDAGEMQLEVWAEEAYGKFEILDRLNTG</sequence>
<dbReference type="SUPFAM" id="SSF56019">
    <property type="entry name" value="The spindle assembly checkpoint protein mad2"/>
    <property type="match status" value="1"/>
</dbReference>
<evidence type="ECO:0000256" key="1">
    <source>
        <dbReference type="ARBA" id="ARBA00010348"/>
    </source>
</evidence>
<accession>A0A0J8RK71</accession>
<dbReference type="PANTHER" id="PTHR11842">
    <property type="entry name" value="MITOTIC SPINDLE ASSEMBLY CHECKPOINT PROTEIN MAD2"/>
    <property type="match status" value="1"/>
</dbReference>
<dbReference type="GO" id="GO:0016035">
    <property type="term" value="C:zeta DNA polymerase complex"/>
    <property type="evidence" value="ECO:0007669"/>
    <property type="project" value="TreeGrafter"/>
</dbReference>
<proteinExistence type="inferred from homology"/>
<dbReference type="Pfam" id="PF02301">
    <property type="entry name" value="HORMA"/>
    <property type="match status" value="1"/>
</dbReference>
<organism evidence="4 5">
    <name type="scientific">Coccidioides immitis H538.4</name>
    <dbReference type="NCBI Taxonomy" id="396776"/>
    <lineage>
        <taxon>Eukaryota</taxon>
        <taxon>Fungi</taxon>
        <taxon>Dikarya</taxon>
        <taxon>Ascomycota</taxon>
        <taxon>Pezizomycotina</taxon>
        <taxon>Eurotiomycetes</taxon>
        <taxon>Eurotiomycetidae</taxon>
        <taxon>Onygenales</taxon>
        <taxon>Onygenaceae</taxon>
        <taxon>Coccidioides</taxon>
    </lineage>
</organism>
<dbReference type="STRING" id="396776.A0A0J8RK71"/>
<evidence type="ECO:0000256" key="2">
    <source>
        <dbReference type="SAM" id="MobiDB-lite"/>
    </source>
</evidence>
<feature type="region of interest" description="Disordered" evidence="2">
    <location>
        <begin position="269"/>
        <end position="324"/>
    </location>
</feature>
<name>A0A0J8RK71_COCIT</name>
<dbReference type="PROSITE" id="PS50815">
    <property type="entry name" value="HORMA"/>
    <property type="match status" value="1"/>
</dbReference>
<feature type="domain" description="HORMA" evidence="3">
    <location>
        <begin position="62"/>
        <end position="299"/>
    </location>
</feature>
<dbReference type="InterPro" id="IPR045091">
    <property type="entry name" value="Mad2-like"/>
</dbReference>
<feature type="compositionally biased region" description="Polar residues" evidence="2">
    <location>
        <begin position="305"/>
        <end position="315"/>
    </location>
</feature>
<evidence type="ECO:0000259" key="3">
    <source>
        <dbReference type="PROSITE" id="PS50815"/>
    </source>
</evidence>
<dbReference type="Proteomes" id="UP000054563">
    <property type="component" value="Unassembled WGS sequence"/>
</dbReference>
<dbReference type="InterPro" id="IPR036570">
    <property type="entry name" value="HORMA_dom_sf"/>
</dbReference>
<comment type="similarity">
    <text evidence="1">Belongs to the MAD2 family.</text>
</comment>
<dbReference type="OrthoDB" id="21254at2759"/>